<dbReference type="GO" id="GO:0000156">
    <property type="term" value="F:phosphorelay response regulator activity"/>
    <property type="evidence" value="ECO:0007669"/>
    <property type="project" value="InterPro"/>
</dbReference>
<dbReference type="InterPro" id="IPR007492">
    <property type="entry name" value="LytTR_DNA-bd_dom"/>
</dbReference>
<feature type="domain" description="Response regulatory" evidence="4">
    <location>
        <begin position="2"/>
        <end position="116"/>
    </location>
</feature>
<dbReference type="PANTHER" id="PTHR37299:SF1">
    <property type="entry name" value="STAGE 0 SPORULATION PROTEIN A HOMOLOG"/>
    <property type="match status" value="1"/>
</dbReference>
<evidence type="ECO:0000256" key="1">
    <source>
        <dbReference type="ARBA" id="ARBA00018672"/>
    </source>
</evidence>
<dbReference type="Pfam" id="PF04397">
    <property type="entry name" value="LytTR"/>
    <property type="match status" value="1"/>
</dbReference>
<name>A0A1M5T1U7_9CLOT</name>
<dbReference type="GO" id="GO:0003677">
    <property type="term" value="F:DNA binding"/>
    <property type="evidence" value="ECO:0007669"/>
    <property type="project" value="InterPro"/>
</dbReference>
<accession>A0A1M5T1U7</accession>
<dbReference type="SUPFAM" id="SSF52172">
    <property type="entry name" value="CheY-like"/>
    <property type="match status" value="1"/>
</dbReference>
<evidence type="ECO:0000313" key="6">
    <source>
        <dbReference type="EMBL" id="SHH44759.1"/>
    </source>
</evidence>
<dbReference type="PANTHER" id="PTHR37299">
    <property type="entry name" value="TRANSCRIPTIONAL REGULATOR-RELATED"/>
    <property type="match status" value="1"/>
</dbReference>
<feature type="modified residue" description="4-aspartylphosphate" evidence="3">
    <location>
        <position position="53"/>
    </location>
</feature>
<dbReference type="InterPro" id="IPR011006">
    <property type="entry name" value="CheY-like_superfamily"/>
</dbReference>
<dbReference type="PROSITE" id="PS50110">
    <property type="entry name" value="RESPONSE_REGULATORY"/>
    <property type="match status" value="1"/>
</dbReference>
<dbReference type="InterPro" id="IPR046947">
    <property type="entry name" value="LytR-like"/>
</dbReference>
<protein>
    <recommendedName>
        <fullName evidence="1">Stage 0 sporulation protein A homolog</fullName>
    </recommendedName>
</protein>
<keyword evidence="7" id="KW-1185">Reference proteome</keyword>
<dbReference type="OrthoDB" id="9802383at2"/>
<evidence type="ECO:0000313" key="7">
    <source>
        <dbReference type="Proteomes" id="UP000184447"/>
    </source>
</evidence>
<dbReference type="STRING" id="1121316.SAMN02745207_01159"/>
<dbReference type="AlphaFoldDB" id="A0A1M5T1U7"/>
<dbReference type="EMBL" id="FQXM01000005">
    <property type="protein sequence ID" value="SHH44759.1"/>
    <property type="molecule type" value="Genomic_DNA"/>
</dbReference>
<comment type="function">
    <text evidence="2">May play the central regulatory role in sporulation. It may be an element of the effector pathway responsible for the activation of sporulation genes in response to nutritional stress. Spo0A may act in concert with spo0H (a sigma factor) to control the expression of some genes that are critical to the sporulation process.</text>
</comment>
<evidence type="ECO:0000259" key="5">
    <source>
        <dbReference type="PROSITE" id="PS50930"/>
    </source>
</evidence>
<organism evidence="6 7">
    <name type="scientific">Clostridium grantii DSM 8605</name>
    <dbReference type="NCBI Taxonomy" id="1121316"/>
    <lineage>
        <taxon>Bacteria</taxon>
        <taxon>Bacillati</taxon>
        <taxon>Bacillota</taxon>
        <taxon>Clostridia</taxon>
        <taxon>Eubacteriales</taxon>
        <taxon>Clostridiaceae</taxon>
        <taxon>Clostridium</taxon>
    </lineage>
</organism>
<proteinExistence type="predicted"/>
<dbReference type="Proteomes" id="UP000184447">
    <property type="component" value="Unassembled WGS sequence"/>
</dbReference>
<evidence type="ECO:0000256" key="2">
    <source>
        <dbReference type="ARBA" id="ARBA00024867"/>
    </source>
</evidence>
<keyword evidence="3" id="KW-0597">Phosphoprotein</keyword>
<dbReference type="Gene3D" id="2.40.50.1020">
    <property type="entry name" value="LytTr DNA-binding domain"/>
    <property type="match status" value="1"/>
</dbReference>
<dbReference type="SMART" id="SM00850">
    <property type="entry name" value="LytTR"/>
    <property type="match status" value="1"/>
</dbReference>
<reference evidence="6 7" key="1">
    <citation type="submission" date="2016-11" db="EMBL/GenBank/DDBJ databases">
        <authorList>
            <person name="Jaros S."/>
            <person name="Januszkiewicz K."/>
            <person name="Wedrychowicz H."/>
        </authorList>
    </citation>
    <scope>NUCLEOTIDE SEQUENCE [LARGE SCALE GENOMIC DNA]</scope>
    <source>
        <strain evidence="6 7">DSM 8605</strain>
    </source>
</reference>
<dbReference type="InterPro" id="IPR001789">
    <property type="entry name" value="Sig_transdc_resp-reg_receiver"/>
</dbReference>
<dbReference type="Pfam" id="PF00072">
    <property type="entry name" value="Response_reg"/>
    <property type="match status" value="1"/>
</dbReference>
<dbReference type="SMART" id="SM00448">
    <property type="entry name" value="REC"/>
    <property type="match status" value="1"/>
</dbReference>
<sequence length="236" mass="27832">MRIAICDDLKVERDALRKCIDKNQINTQVFEYENGNEFLVHHKINRYDMVFLDVLMPIINGINVAEAIREYDKETPIVFITTSKEFAVKSYRVFAFDYILKPIKEIEIQNCLCRFLALKKNKESISVKVMGIDLKICISNILYLESNLHKIMFHLEDKREIKLIAKLSDYEMLIESFNFYRCHKSYIVNLEHISSIAGEQFIMTNGDKVKISRQYFSDAKKIYFNYMFSDKGNVND</sequence>
<dbReference type="RefSeq" id="WP_073337487.1">
    <property type="nucleotide sequence ID" value="NZ_FQXM01000005.1"/>
</dbReference>
<dbReference type="Gene3D" id="3.40.50.2300">
    <property type="match status" value="1"/>
</dbReference>
<dbReference type="PROSITE" id="PS50930">
    <property type="entry name" value="HTH_LYTTR"/>
    <property type="match status" value="1"/>
</dbReference>
<gene>
    <name evidence="6" type="ORF">SAMN02745207_01159</name>
</gene>
<evidence type="ECO:0000259" key="4">
    <source>
        <dbReference type="PROSITE" id="PS50110"/>
    </source>
</evidence>
<feature type="domain" description="HTH LytTR-type" evidence="5">
    <location>
        <begin position="125"/>
        <end position="215"/>
    </location>
</feature>
<evidence type="ECO:0000256" key="3">
    <source>
        <dbReference type="PROSITE-ProRule" id="PRU00169"/>
    </source>
</evidence>